<dbReference type="InterPro" id="IPR036318">
    <property type="entry name" value="FAD-bd_PCMH-like_sf"/>
</dbReference>
<name>A0ABX5EI29_9MICO</name>
<dbReference type="SUPFAM" id="SSF56176">
    <property type="entry name" value="FAD-binding/transporter-associated domain-like"/>
    <property type="match status" value="1"/>
</dbReference>
<feature type="domain" description="FAD-binding PCMH-type" evidence="2">
    <location>
        <begin position="1"/>
        <end position="180"/>
    </location>
</feature>
<keyword evidence="4" id="KW-1185">Reference proteome</keyword>
<evidence type="ECO:0000313" key="4">
    <source>
        <dbReference type="Proteomes" id="UP000239895"/>
    </source>
</evidence>
<dbReference type="PROSITE" id="PS51387">
    <property type="entry name" value="FAD_PCMH"/>
    <property type="match status" value="1"/>
</dbReference>
<dbReference type="RefSeq" id="WP_106266603.1">
    <property type="nucleotide sequence ID" value="NZ_PVTX01000004.1"/>
</dbReference>
<gene>
    <name evidence="3" type="ORF">BCL65_10466</name>
</gene>
<dbReference type="InterPro" id="IPR016169">
    <property type="entry name" value="FAD-bd_PCMH_sub2"/>
</dbReference>
<dbReference type="Gene3D" id="3.30.465.10">
    <property type="match status" value="1"/>
</dbReference>
<evidence type="ECO:0000313" key="3">
    <source>
        <dbReference type="EMBL" id="PRZ07624.1"/>
    </source>
</evidence>
<dbReference type="PANTHER" id="PTHR42659">
    <property type="entry name" value="XANTHINE DEHYDROGENASE SUBUNIT C-RELATED"/>
    <property type="match status" value="1"/>
</dbReference>
<sequence>MDITSVTGFRTARTRDDLALAPGEVFLGGGTWLMSEPQPGTTGFVDLTTLEWPALEVRDEGLRIAATCTIATLRAWAEGRGPVAVPADWSAVSMIPDAADALLASFKIWNTATVGGNVCRAFPVAAMVSLAVALDGVAEVWAPDGRSHRLPVAELVTGAGRTALGPGEVVRAIELPAHALRSRAGLRKIALAELGRSGAVVTGRLDTDGAAVFTVTAAVERPAVLRFAALPDADTLAAAVGGLAGYYSDSLGAADWRRGVSVVLAARLQRELAGPSADHDTEDPEDPEDPEDHA</sequence>
<protein>
    <submittedName>
        <fullName evidence="3">CO/xanthine dehydrogenase FAD-binding subunit</fullName>
    </submittedName>
</protein>
<organism evidence="3 4">
    <name type="scientific">Isoptericola halotolerans</name>
    <dbReference type="NCBI Taxonomy" id="300560"/>
    <lineage>
        <taxon>Bacteria</taxon>
        <taxon>Bacillati</taxon>
        <taxon>Actinomycetota</taxon>
        <taxon>Actinomycetes</taxon>
        <taxon>Micrococcales</taxon>
        <taxon>Promicromonosporaceae</taxon>
        <taxon>Isoptericola</taxon>
    </lineage>
</organism>
<evidence type="ECO:0000259" key="2">
    <source>
        <dbReference type="PROSITE" id="PS51387"/>
    </source>
</evidence>
<dbReference type="InterPro" id="IPR002346">
    <property type="entry name" value="Mopterin_DH_FAD-bd"/>
</dbReference>
<dbReference type="EMBL" id="PVTX01000004">
    <property type="protein sequence ID" value="PRZ07624.1"/>
    <property type="molecule type" value="Genomic_DNA"/>
</dbReference>
<feature type="compositionally biased region" description="Acidic residues" evidence="1">
    <location>
        <begin position="280"/>
        <end position="294"/>
    </location>
</feature>
<dbReference type="Proteomes" id="UP000239895">
    <property type="component" value="Unassembled WGS sequence"/>
</dbReference>
<comment type="caution">
    <text evidence="3">The sequence shown here is derived from an EMBL/GenBank/DDBJ whole genome shotgun (WGS) entry which is preliminary data.</text>
</comment>
<proteinExistence type="predicted"/>
<reference evidence="3 4" key="1">
    <citation type="submission" date="2018-03" db="EMBL/GenBank/DDBJ databases">
        <title>Comparative analysis of microorganisms from saline springs in Andes Mountain Range, Colombia.</title>
        <authorList>
            <person name="Rubin E."/>
        </authorList>
    </citation>
    <scope>NUCLEOTIDE SEQUENCE [LARGE SCALE GENOMIC DNA]</scope>
    <source>
        <strain evidence="3 4">CG 23</strain>
    </source>
</reference>
<dbReference type="InterPro" id="IPR051312">
    <property type="entry name" value="Diverse_Substr_Oxidored"/>
</dbReference>
<evidence type="ECO:0000256" key="1">
    <source>
        <dbReference type="SAM" id="MobiDB-lite"/>
    </source>
</evidence>
<dbReference type="InterPro" id="IPR016166">
    <property type="entry name" value="FAD-bd_PCMH"/>
</dbReference>
<feature type="region of interest" description="Disordered" evidence="1">
    <location>
        <begin position="271"/>
        <end position="294"/>
    </location>
</feature>
<accession>A0ABX5EI29</accession>
<dbReference type="Pfam" id="PF00941">
    <property type="entry name" value="FAD_binding_5"/>
    <property type="match status" value="1"/>
</dbReference>
<dbReference type="PANTHER" id="PTHR42659:SF9">
    <property type="entry name" value="XANTHINE DEHYDROGENASE FAD-BINDING SUBUNIT XDHB-RELATED"/>
    <property type="match status" value="1"/>
</dbReference>